<evidence type="ECO:0000313" key="2">
    <source>
        <dbReference type="EMBL" id="RAR63100.1"/>
    </source>
</evidence>
<dbReference type="InterPro" id="IPR027020">
    <property type="entry name" value="YnjB"/>
</dbReference>
<reference evidence="2 3" key="1">
    <citation type="submission" date="2018-06" db="EMBL/GenBank/DDBJ databases">
        <title>Comparative analysis of microorganisms from saline springs in Andes Mountain Range, Colombia.</title>
        <authorList>
            <person name="Rubin E."/>
        </authorList>
    </citation>
    <scope>NUCLEOTIDE SEQUENCE [LARGE SCALE GENOMIC DNA]</scope>
    <source>
        <strain evidence="2 3">USBA-857</strain>
    </source>
</reference>
<evidence type="ECO:0000313" key="3">
    <source>
        <dbReference type="Proteomes" id="UP000249700"/>
    </source>
</evidence>
<protein>
    <submittedName>
        <fullName evidence="2">Putative thiamine transport system substrate-binding protein</fullName>
    </submittedName>
</protein>
<feature type="signal peptide" evidence="1">
    <location>
        <begin position="1"/>
        <end position="39"/>
    </location>
</feature>
<proteinExistence type="predicted"/>
<dbReference type="InterPro" id="IPR006059">
    <property type="entry name" value="SBP"/>
</dbReference>
<organism evidence="2 3">
    <name type="scientific">Onishia taeanensis</name>
    <dbReference type="NCBI Taxonomy" id="284577"/>
    <lineage>
        <taxon>Bacteria</taxon>
        <taxon>Pseudomonadati</taxon>
        <taxon>Pseudomonadota</taxon>
        <taxon>Gammaproteobacteria</taxon>
        <taxon>Oceanospirillales</taxon>
        <taxon>Halomonadaceae</taxon>
        <taxon>Onishia</taxon>
    </lineage>
</organism>
<dbReference type="Gene3D" id="3.40.190.10">
    <property type="entry name" value="Periplasmic binding protein-like II"/>
    <property type="match status" value="2"/>
</dbReference>
<dbReference type="NCBIfam" id="NF008633">
    <property type="entry name" value="PRK11622.1"/>
    <property type="match status" value="1"/>
</dbReference>
<comment type="caution">
    <text evidence="2">The sequence shown here is derived from an EMBL/GenBank/DDBJ whole genome shotgun (WGS) entry which is preliminary data.</text>
</comment>
<sequence length="423" mass="46269">MHRIAPLARSRSFTGYFGRSIAVATLSATALATALPSLAQDDALALDDWTAIEQAAQGQTVYWNAWGGDSRTNDYLSWVADELEARHDIELVHVKLSDTGTAVSRVIAEKAAGNLDEGAIDLIWINGENFAAMKDNDLLFGPFAEALPHYALTRADANPEVRVDFTVPTEGFEAPWGKAQLTFYYDSARVETPPSSMAELLDWARAHPGRFTYPLVPDFTGSTFLKQALIELTPDTAPLYQPVEESDFATVTAPLWDYLDALHPYLWREGRNFPTSGPEMKRLMGDGELSLAFTFIPSEPAAAVADFQLPPTTRSYVLDAGTLGNVHFVAIPFNASHKAGALVTANFLLSPEAQAHKQDPAVWGDRTVLDMDAVSDEVRATFIDDSDNPAALPAGALSKTLPEPHPSWMERLEAAWLERYGSQ</sequence>
<dbReference type="PANTHER" id="PTHR42779">
    <property type="entry name" value="PROTEIN YNJB"/>
    <property type="match status" value="1"/>
</dbReference>
<dbReference type="OrthoDB" id="3239593at2"/>
<keyword evidence="1" id="KW-0732">Signal</keyword>
<dbReference type="AlphaFoldDB" id="A0A328XTS7"/>
<dbReference type="SUPFAM" id="SSF53850">
    <property type="entry name" value="Periplasmic binding protein-like II"/>
    <property type="match status" value="1"/>
</dbReference>
<dbReference type="PIRSF" id="PIRSF029172">
    <property type="entry name" value="UCP029172_ABC_sbc_YnjB"/>
    <property type="match status" value="1"/>
</dbReference>
<evidence type="ECO:0000256" key="1">
    <source>
        <dbReference type="SAM" id="SignalP"/>
    </source>
</evidence>
<dbReference type="Pfam" id="PF13416">
    <property type="entry name" value="SBP_bac_8"/>
    <property type="match status" value="1"/>
</dbReference>
<gene>
    <name evidence="2" type="ORF">BCL93_103333</name>
</gene>
<name>A0A328XTS7_9GAMM</name>
<accession>A0A328XTS7</accession>
<dbReference type="EMBL" id="QLSX01000003">
    <property type="protein sequence ID" value="RAR63100.1"/>
    <property type="molecule type" value="Genomic_DNA"/>
</dbReference>
<feature type="chain" id="PRO_5016356082" evidence="1">
    <location>
        <begin position="40"/>
        <end position="423"/>
    </location>
</feature>
<dbReference type="RefSeq" id="WP_112054266.1">
    <property type="nucleotide sequence ID" value="NZ_QLSX01000003.1"/>
</dbReference>
<dbReference type="PANTHER" id="PTHR42779:SF1">
    <property type="entry name" value="PROTEIN YNJB"/>
    <property type="match status" value="1"/>
</dbReference>
<dbReference type="Proteomes" id="UP000249700">
    <property type="component" value="Unassembled WGS sequence"/>
</dbReference>